<proteinExistence type="predicted"/>
<dbReference type="Gene3D" id="3.30.160.100">
    <property type="entry name" value="Ribosome hibernation promotion factor-like"/>
    <property type="match status" value="1"/>
</dbReference>
<dbReference type="InterPro" id="IPR003489">
    <property type="entry name" value="RHF/RaiA"/>
</dbReference>
<name>A0A4R1KVU7_9FLAO</name>
<dbReference type="AlphaFoldDB" id="A0A4R1KVU7"/>
<organism evidence="1 2">
    <name type="scientific">Winogradskyella wandonensis</name>
    <dbReference type="NCBI Taxonomy" id="1442586"/>
    <lineage>
        <taxon>Bacteria</taxon>
        <taxon>Pseudomonadati</taxon>
        <taxon>Bacteroidota</taxon>
        <taxon>Flavobacteriia</taxon>
        <taxon>Flavobacteriales</taxon>
        <taxon>Flavobacteriaceae</taxon>
        <taxon>Winogradskyella</taxon>
    </lineage>
</organism>
<keyword evidence="2" id="KW-1185">Reference proteome</keyword>
<evidence type="ECO:0000313" key="1">
    <source>
        <dbReference type="EMBL" id="TCK69298.1"/>
    </source>
</evidence>
<dbReference type="NCBIfam" id="TIGR00741">
    <property type="entry name" value="yfiA"/>
    <property type="match status" value="1"/>
</dbReference>
<comment type="caution">
    <text evidence="1">The sequence shown here is derived from an EMBL/GenBank/DDBJ whole genome shotgun (WGS) entry which is preliminary data.</text>
</comment>
<dbReference type="Proteomes" id="UP000295714">
    <property type="component" value="Unassembled WGS sequence"/>
</dbReference>
<reference evidence="1 2" key="1">
    <citation type="journal article" date="2015" name="Stand. Genomic Sci.">
        <title>Genomic Encyclopedia of Bacterial and Archaeal Type Strains, Phase III: the genomes of soil and plant-associated and newly described type strains.</title>
        <authorList>
            <person name="Whitman W.B."/>
            <person name="Woyke T."/>
            <person name="Klenk H.P."/>
            <person name="Zhou Y."/>
            <person name="Lilburn T.G."/>
            <person name="Beck B.J."/>
            <person name="De Vos P."/>
            <person name="Vandamme P."/>
            <person name="Eisen J.A."/>
            <person name="Garrity G."/>
            <person name="Hugenholtz P."/>
            <person name="Kyrpides N.C."/>
        </authorList>
    </citation>
    <scope>NUCLEOTIDE SEQUENCE [LARGE SCALE GENOMIC DNA]</scope>
    <source>
        <strain evidence="1 2">CECT 8445</strain>
    </source>
</reference>
<dbReference type="InterPro" id="IPR036567">
    <property type="entry name" value="RHF-like"/>
</dbReference>
<protein>
    <submittedName>
        <fullName evidence="1">Putative sigma-54 modulation protein</fullName>
    </submittedName>
</protein>
<accession>A0A4R1KVU7</accession>
<evidence type="ECO:0000313" key="2">
    <source>
        <dbReference type="Proteomes" id="UP000295714"/>
    </source>
</evidence>
<dbReference type="EMBL" id="SMGI01000001">
    <property type="protein sequence ID" value="TCK69298.1"/>
    <property type="molecule type" value="Genomic_DNA"/>
</dbReference>
<sequence>MFNFYVSYVKQNEQIMKDIIFEYHDVTASESLETYTREKLEKIFNHNEFVVRADVFFKTENTSNNKTGMIAGIRLSAPGPRLFAESSQDNFRGAINECINDLTRQLKKKKETMKSY</sequence>
<dbReference type="Pfam" id="PF02482">
    <property type="entry name" value="Ribosomal_S30AE"/>
    <property type="match status" value="1"/>
</dbReference>
<gene>
    <name evidence="1" type="ORF">DFQ05_0819</name>
</gene>
<dbReference type="SUPFAM" id="SSF69754">
    <property type="entry name" value="Ribosome binding protein Y (YfiA homologue)"/>
    <property type="match status" value="1"/>
</dbReference>